<proteinExistence type="predicted"/>
<comment type="caution">
    <text evidence="2">The sequence shown here is derived from an EMBL/GenBank/DDBJ whole genome shotgun (WGS) entry which is preliminary data.</text>
</comment>
<name>A0A8X6SAL2_TRICX</name>
<evidence type="ECO:0000313" key="2">
    <source>
        <dbReference type="EMBL" id="GFY04986.1"/>
    </source>
</evidence>
<feature type="compositionally biased region" description="Polar residues" evidence="1">
    <location>
        <begin position="1"/>
        <end position="16"/>
    </location>
</feature>
<keyword evidence="3" id="KW-1185">Reference proteome</keyword>
<feature type="region of interest" description="Disordered" evidence="1">
    <location>
        <begin position="1"/>
        <end position="25"/>
    </location>
</feature>
<evidence type="ECO:0000313" key="3">
    <source>
        <dbReference type="Proteomes" id="UP000887159"/>
    </source>
</evidence>
<reference evidence="2" key="1">
    <citation type="submission" date="2020-08" db="EMBL/GenBank/DDBJ databases">
        <title>Multicomponent nature underlies the extraordinary mechanical properties of spider dragline silk.</title>
        <authorList>
            <person name="Kono N."/>
            <person name="Nakamura H."/>
            <person name="Mori M."/>
            <person name="Yoshida Y."/>
            <person name="Ohtoshi R."/>
            <person name="Malay A.D."/>
            <person name="Moran D.A.P."/>
            <person name="Tomita M."/>
            <person name="Numata K."/>
            <person name="Arakawa K."/>
        </authorList>
    </citation>
    <scope>NUCLEOTIDE SEQUENCE</scope>
</reference>
<organism evidence="2 3">
    <name type="scientific">Trichonephila clavipes</name>
    <name type="common">Golden silk orbweaver</name>
    <name type="synonym">Nephila clavipes</name>
    <dbReference type="NCBI Taxonomy" id="2585209"/>
    <lineage>
        <taxon>Eukaryota</taxon>
        <taxon>Metazoa</taxon>
        <taxon>Ecdysozoa</taxon>
        <taxon>Arthropoda</taxon>
        <taxon>Chelicerata</taxon>
        <taxon>Arachnida</taxon>
        <taxon>Araneae</taxon>
        <taxon>Araneomorphae</taxon>
        <taxon>Entelegynae</taxon>
        <taxon>Araneoidea</taxon>
        <taxon>Nephilidae</taxon>
        <taxon>Trichonephila</taxon>
    </lineage>
</organism>
<dbReference type="EMBL" id="BMAU01021248">
    <property type="protein sequence ID" value="GFY04986.1"/>
    <property type="molecule type" value="Genomic_DNA"/>
</dbReference>
<accession>A0A8X6SAL2</accession>
<sequence length="96" mass="10700">MNSSLSGPLTDFSGSLGTRPKRPVDKPALLPFDKRFLVLTAFRWRKVEVRINIRGSPNDRIPSLGVLTTCLACIVQDQSLVRLPNRLRLKDVIAVS</sequence>
<dbReference type="AlphaFoldDB" id="A0A8X6SAL2"/>
<dbReference type="Proteomes" id="UP000887159">
    <property type="component" value="Unassembled WGS sequence"/>
</dbReference>
<gene>
    <name evidence="2" type="ORF">TNCV_561181</name>
</gene>
<protein>
    <submittedName>
        <fullName evidence="2">Uncharacterized protein</fullName>
    </submittedName>
</protein>
<evidence type="ECO:0000256" key="1">
    <source>
        <dbReference type="SAM" id="MobiDB-lite"/>
    </source>
</evidence>